<feature type="transmembrane region" description="Helical" evidence="1">
    <location>
        <begin position="77"/>
        <end position="98"/>
    </location>
</feature>
<protein>
    <submittedName>
        <fullName evidence="3">CPBP family intramembrane metalloprotease</fullName>
        <ecNumber evidence="3">3.4.24.-</ecNumber>
    </submittedName>
</protein>
<keyword evidence="1" id="KW-0812">Transmembrane</keyword>
<dbReference type="InterPro" id="IPR003675">
    <property type="entry name" value="Rce1/LyrA-like_dom"/>
</dbReference>
<evidence type="ECO:0000256" key="1">
    <source>
        <dbReference type="SAM" id="Phobius"/>
    </source>
</evidence>
<evidence type="ECO:0000313" key="3">
    <source>
        <dbReference type="EMBL" id="MBT1707213.1"/>
    </source>
</evidence>
<keyword evidence="4" id="KW-1185">Reference proteome</keyword>
<dbReference type="GO" id="GO:0080120">
    <property type="term" value="P:CAAX-box protein maturation"/>
    <property type="evidence" value="ECO:0007669"/>
    <property type="project" value="UniProtKB-ARBA"/>
</dbReference>
<feature type="transmembrane region" description="Helical" evidence="1">
    <location>
        <begin position="164"/>
        <end position="181"/>
    </location>
</feature>
<evidence type="ECO:0000313" key="4">
    <source>
        <dbReference type="Proteomes" id="UP001319080"/>
    </source>
</evidence>
<keyword evidence="3" id="KW-0378">Hydrolase</keyword>
<feature type="transmembrane region" description="Helical" evidence="1">
    <location>
        <begin position="12"/>
        <end position="31"/>
    </location>
</feature>
<dbReference type="Pfam" id="PF02517">
    <property type="entry name" value="Rce1-like"/>
    <property type="match status" value="1"/>
</dbReference>
<keyword evidence="1" id="KW-1133">Transmembrane helix</keyword>
<feature type="transmembrane region" description="Helical" evidence="1">
    <location>
        <begin position="186"/>
        <end position="205"/>
    </location>
</feature>
<organism evidence="3 4">
    <name type="scientific">Dawidia cretensis</name>
    <dbReference type="NCBI Taxonomy" id="2782350"/>
    <lineage>
        <taxon>Bacteria</taxon>
        <taxon>Pseudomonadati</taxon>
        <taxon>Bacteroidota</taxon>
        <taxon>Cytophagia</taxon>
        <taxon>Cytophagales</taxon>
        <taxon>Chryseotaleaceae</taxon>
        <taxon>Dawidia</taxon>
    </lineage>
</organism>
<dbReference type="AlphaFoldDB" id="A0AAP2DTL9"/>
<feature type="transmembrane region" description="Helical" evidence="1">
    <location>
        <begin position="37"/>
        <end position="57"/>
    </location>
</feature>
<comment type="caution">
    <text evidence="3">The sequence shown here is derived from an EMBL/GenBank/DDBJ whole genome shotgun (WGS) entry which is preliminary data.</text>
</comment>
<dbReference type="RefSeq" id="WP_254082789.1">
    <property type="nucleotide sequence ID" value="NZ_JAHESE010000001.1"/>
</dbReference>
<proteinExistence type="predicted"/>
<sequence length="220" mass="25170">MKDTINPIIPDNHRIAEIVAVLLTAVGKFIFMDTLQWKLPFILSIIGGWTIYVLYRCRSTPGILSYWGFRRDTFKDVARRVLPFAVTAIVLCLLVGYYRGTLNLTWHIFPILLLYPIWGCIQQFLVVALVAGNLQDLKNHSVNHATAIVTAALLFGLMHYPYYWLMIGTTILALLYGFIYLRSRNIYVMGVFHGWLGALFFYTVVGRDPFAEIFGKLTQP</sequence>
<feature type="transmembrane region" description="Helical" evidence="1">
    <location>
        <begin position="142"/>
        <end position="158"/>
    </location>
</feature>
<feature type="domain" description="CAAX prenyl protease 2/Lysostaphin resistance protein A-like" evidence="2">
    <location>
        <begin position="108"/>
        <end position="195"/>
    </location>
</feature>
<dbReference type="GO" id="GO:0004175">
    <property type="term" value="F:endopeptidase activity"/>
    <property type="evidence" value="ECO:0007669"/>
    <property type="project" value="UniProtKB-ARBA"/>
</dbReference>
<evidence type="ECO:0000259" key="2">
    <source>
        <dbReference type="Pfam" id="PF02517"/>
    </source>
</evidence>
<keyword evidence="1" id="KW-0472">Membrane</keyword>
<dbReference type="EC" id="3.4.24.-" evidence="3"/>
<dbReference type="EMBL" id="JAHESE010000001">
    <property type="protein sequence ID" value="MBT1707213.1"/>
    <property type="molecule type" value="Genomic_DNA"/>
</dbReference>
<dbReference type="GO" id="GO:0008237">
    <property type="term" value="F:metallopeptidase activity"/>
    <property type="evidence" value="ECO:0007669"/>
    <property type="project" value="UniProtKB-KW"/>
</dbReference>
<reference evidence="3 4" key="1">
    <citation type="submission" date="2021-05" db="EMBL/GenBank/DDBJ databases">
        <title>A Polyphasic approach of four new species of the genus Ohtaekwangia: Ohtaekwangia histidinii sp. nov., Ohtaekwangia cretensis sp. nov., Ohtaekwangia indiensis sp. nov., Ohtaekwangia reichenbachii sp. nov. from diverse environment.</title>
        <authorList>
            <person name="Octaviana S."/>
        </authorList>
    </citation>
    <scope>NUCLEOTIDE SEQUENCE [LARGE SCALE GENOMIC DNA]</scope>
    <source>
        <strain evidence="3 4">PWU5</strain>
    </source>
</reference>
<gene>
    <name evidence="3" type="ORF">KK062_03215</name>
</gene>
<feature type="transmembrane region" description="Helical" evidence="1">
    <location>
        <begin position="104"/>
        <end position="130"/>
    </location>
</feature>
<dbReference type="Proteomes" id="UP001319080">
    <property type="component" value="Unassembled WGS sequence"/>
</dbReference>
<keyword evidence="3" id="KW-0482">Metalloprotease</keyword>
<accession>A0AAP2DTL9</accession>
<keyword evidence="3" id="KW-0645">Protease</keyword>
<name>A0AAP2DTL9_9BACT</name>